<keyword evidence="5 8" id="KW-0560">Oxidoreductase</keyword>
<evidence type="ECO:0000256" key="6">
    <source>
        <dbReference type="ARBA" id="ARBA00023004"/>
    </source>
</evidence>
<sequence>MEFSTSNYLIGTFGFLILVTRLWVNYFSKTNVALRKVPGPFYARLTNLPLKIAVITGRRTFLVHELHQKYGPVVRVSPSEVSIVDAEACKTIHKAGSGFPKSPYYARFIDKPVPTLFAMMGSKEHSERRRVFARAFSKTEIRSTWETMVKETIELALDKIAGDLQSGKADIMKWLLFMATDVSGQLMFGESFRTLENGEINNYMKTLQMAGKGGIISEELPLVGFLGYHLPIPAIRDVFRANAKQTSLGEEAIENGIQNGTNKRSIFTQLDGDSGTLNRLDLSAEAGNFILAGTDTTAFTLTCLLWAVLRHDSLRVAIEEEVAGLPDDFNDADVEALPLVGAIINEALRLYGPAAGSLPRIVKQGGAELGGYYIPEGVTVSTQAFTLHRNEDFWPDAKRFDPSRWLGNSNQEAAKMAFAPFGTGPRVCIGIHLAQMEMRYTIALFFRRFKGARLAAECPMSLEFENYFLLKPKGKFNIVPT</sequence>
<keyword evidence="9" id="KW-1133">Transmembrane helix</keyword>
<comment type="similarity">
    <text evidence="2 8">Belongs to the cytochrome P450 family.</text>
</comment>
<dbReference type="PRINTS" id="PR00463">
    <property type="entry name" value="EP450I"/>
</dbReference>
<evidence type="ECO:0000256" key="5">
    <source>
        <dbReference type="ARBA" id="ARBA00023002"/>
    </source>
</evidence>
<dbReference type="InterPro" id="IPR036396">
    <property type="entry name" value="Cyt_P450_sf"/>
</dbReference>
<dbReference type="CDD" id="cd11059">
    <property type="entry name" value="CYP_fungal"/>
    <property type="match status" value="1"/>
</dbReference>
<dbReference type="Proteomes" id="UP000265631">
    <property type="component" value="Unassembled WGS sequence"/>
</dbReference>
<evidence type="ECO:0000256" key="4">
    <source>
        <dbReference type="ARBA" id="ARBA00022723"/>
    </source>
</evidence>
<dbReference type="SUPFAM" id="SSF48264">
    <property type="entry name" value="Cytochrome P450"/>
    <property type="match status" value="1"/>
</dbReference>
<accession>A0A395M8Q1</accession>
<keyword evidence="9" id="KW-0472">Membrane</keyword>
<feature type="transmembrane region" description="Helical" evidence="9">
    <location>
        <begin position="6"/>
        <end position="26"/>
    </location>
</feature>
<dbReference type="GO" id="GO:0020037">
    <property type="term" value="F:heme binding"/>
    <property type="evidence" value="ECO:0007669"/>
    <property type="project" value="InterPro"/>
</dbReference>
<dbReference type="AlphaFoldDB" id="A0A395M8Q1"/>
<dbReference type="InterPro" id="IPR001128">
    <property type="entry name" value="Cyt_P450"/>
</dbReference>
<dbReference type="STRING" id="2594813.A0A395M8Q1"/>
<keyword evidence="9" id="KW-0812">Transmembrane</keyword>
<gene>
    <name evidence="10" type="ORF">FIE12Z_11552</name>
</gene>
<keyword evidence="6 7" id="KW-0408">Iron</keyword>
<keyword evidence="11" id="KW-1185">Reference proteome</keyword>
<evidence type="ECO:0000313" key="10">
    <source>
        <dbReference type="EMBL" id="RFN44226.1"/>
    </source>
</evidence>
<dbReference type="PRINTS" id="PR00385">
    <property type="entry name" value="P450"/>
</dbReference>
<dbReference type="PROSITE" id="PS00086">
    <property type="entry name" value="CYTOCHROME_P450"/>
    <property type="match status" value="1"/>
</dbReference>
<dbReference type="PANTHER" id="PTHR24305">
    <property type="entry name" value="CYTOCHROME P450"/>
    <property type="match status" value="1"/>
</dbReference>
<dbReference type="GO" id="GO:0004497">
    <property type="term" value="F:monooxygenase activity"/>
    <property type="evidence" value="ECO:0007669"/>
    <property type="project" value="UniProtKB-KW"/>
</dbReference>
<evidence type="ECO:0000256" key="2">
    <source>
        <dbReference type="ARBA" id="ARBA00010617"/>
    </source>
</evidence>
<dbReference type="InterPro" id="IPR002401">
    <property type="entry name" value="Cyt_P450_E_grp-I"/>
</dbReference>
<dbReference type="GO" id="GO:0005506">
    <property type="term" value="F:iron ion binding"/>
    <property type="evidence" value="ECO:0007669"/>
    <property type="project" value="InterPro"/>
</dbReference>
<dbReference type="Gene3D" id="1.10.630.10">
    <property type="entry name" value="Cytochrome P450"/>
    <property type="match status" value="1"/>
</dbReference>
<protein>
    <submittedName>
        <fullName evidence="10">Cytochrome p450 monooxygenase</fullName>
    </submittedName>
</protein>
<keyword evidence="8 10" id="KW-0503">Monooxygenase</keyword>
<comment type="caution">
    <text evidence="10">The sequence shown here is derived from an EMBL/GenBank/DDBJ whole genome shotgun (WGS) entry which is preliminary data.</text>
</comment>
<evidence type="ECO:0000256" key="3">
    <source>
        <dbReference type="ARBA" id="ARBA00022617"/>
    </source>
</evidence>
<dbReference type="EMBL" id="PXXK01000452">
    <property type="protein sequence ID" value="RFN44226.1"/>
    <property type="molecule type" value="Genomic_DNA"/>
</dbReference>
<dbReference type="PANTHER" id="PTHR24305:SF96">
    <property type="entry name" value="CYTOCHROME P450 MONOOXYGENASE STCB-RELATED"/>
    <property type="match status" value="1"/>
</dbReference>
<evidence type="ECO:0000313" key="11">
    <source>
        <dbReference type="Proteomes" id="UP000265631"/>
    </source>
</evidence>
<feature type="binding site" description="axial binding residue" evidence="7">
    <location>
        <position position="428"/>
    </location>
    <ligand>
        <name>heme</name>
        <dbReference type="ChEBI" id="CHEBI:30413"/>
    </ligand>
    <ligandPart>
        <name>Fe</name>
        <dbReference type="ChEBI" id="CHEBI:18248"/>
    </ligandPart>
</feature>
<dbReference type="Pfam" id="PF00067">
    <property type="entry name" value="p450"/>
    <property type="match status" value="1"/>
</dbReference>
<evidence type="ECO:0000256" key="7">
    <source>
        <dbReference type="PIRSR" id="PIRSR602401-1"/>
    </source>
</evidence>
<dbReference type="GO" id="GO:0016705">
    <property type="term" value="F:oxidoreductase activity, acting on paired donors, with incorporation or reduction of molecular oxygen"/>
    <property type="evidence" value="ECO:0007669"/>
    <property type="project" value="InterPro"/>
</dbReference>
<reference evidence="10 11" key="1">
    <citation type="journal article" date="2018" name="PLoS Pathog.">
        <title>Evolution of structural diversity of trichothecenes, a family of toxins produced by plant pathogenic and entomopathogenic fungi.</title>
        <authorList>
            <person name="Proctor R.H."/>
            <person name="McCormick S.P."/>
            <person name="Kim H.S."/>
            <person name="Cardoza R.E."/>
            <person name="Stanley A.M."/>
            <person name="Lindo L."/>
            <person name="Kelly A."/>
            <person name="Brown D.W."/>
            <person name="Lee T."/>
            <person name="Vaughan M.M."/>
            <person name="Alexander N.J."/>
            <person name="Busman M."/>
            <person name="Gutierrez S."/>
        </authorList>
    </citation>
    <scope>NUCLEOTIDE SEQUENCE [LARGE SCALE GENOMIC DNA]</scope>
    <source>
        <strain evidence="10 11">NRRL 13405</strain>
    </source>
</reference>
<dbReference type="OrthoDB" id="1470350at2759"/>
<dbReference type="InterPro" id="IPR050121">
    <property type="entry name" value="Cytochrome_P450_monoxygenase"/>
</dbReference>
<evidence type="ECO:0000256" key="9">
    <source>
        <dbReference type="SAM" id="Phobius"/>
    </source>
</evidence>
<evidence type="ECO:0000256" key="8">
    <source>
        <dbReference type="RuleBase" id="RU000461"/>
    </source>
</evidence>
<keyword evidence="3 7" id="KW-0349">Heme</keyword>
<comment type="cofactor">
    <cofactor evidence="1 7">
        <name>heme</name>
        <dbReference type="ChEBI" id="CHEBI:30413"/>
    </cofactor>
</comment>
<evidence type="ECO:0000256" key="1">
    <source>
        <dbReference type="ARBA" id="ARBA00001971"/>
    </source>
</evidence>
<name>A0A395M8Q1_9HYPO</name>
<dbReference type="InterPro" id="IPR017972">
    <property type="entry name" value="Cyt_P450_CS"/>
</dbReference>
<proteinExistence type="inferred from homology"/>
<keyword evidence="4 7" id="KW-0479">Metal-binding</keyword>
<organism evidence="10 11">
    <name type="scientific">Fusarium flagelliforme</name>
    <dbReference type="NCBI Taxonomy" id="2675880"/>
    <lineage>
        <taxon>Eukaryota</taxon>
        <taxon>Fungi</taxon>
        <taxon>Dikarya</taxon>
        <taxon>Ascomycota</taxon>
        <taxon>Pezizomycotina</taxon>
        <taxon>Sordariomycetes</taxon>
        <taxon>Hypocreomycetidae</taxon>
        <taxon>Hypocreales</taxon>
        <taxon>Nectriaceae</taxon>
        <taxon>Fusarium</taxon>
        <taxon>Fusarium incarnatum-equiseti species complex</taxon>
    </lineage>
</organism>